<organism evidence="1">
    <name type="scientific">Anguilla anguilla</name>
    <name type="common">European freshwater eel</name>
    <name type="synonym">Muraena anguilla</name>
    <dbReference type="NCBI Taxonomy" id="7936"/>
    <lineage>
        <taxon>Eukaryota</taxon>
        <taxon>Metazoa</taxon>
        <taxon>Chordata</taxon>
        <taxon>Craniata</taxon>
        <taxon>Vertebrata</taxon>
        <taxon>Euteleostomi</taxon>
        <taxon>Actinopterygii</taxon>
        <taxon>Neopterygii</taxon>
        <taxon>Teleostei</taxon>
        <taxon>Anguilliformes</taxon>
        <taxon>Anguillidae</taxon>
        <taxon>Anguilla</taxon>
    </lineage>
</organism>
<dbReference type="EMBL" id="GBXM01062558">
    <property type="protein sequence ID" value="JAH46019.1"/>
    <property type="molecule type" value="Transcribed_RNA"/>
</dbReference>
<evidence type="ECO:0000313" key="1">
    <source>
        <dbReference type="EMBL" id="JAH46019.1"/>
    </source>
</evidence>
<proteinExistence type="predicted"/>
<reference evidence="1" key="2">
    <citation type="journal article" date="2015" name="Fish Shellfish Immunol.">
        <title>Early steps in the European eel (Anguilla anguilla)-Vibrio vulnificus interaction in the gills: Role of the RtxA13 toxin.</title>
        <authorList>
            <person name="Callol A."/>
            <person name="Pajuelo D."/>
            <person name="Ebbesson L."/>
            <person name="Teles M."/>
            <person name="MacKenzie S."/>
            <person name="Amaro C."/>
        </authorList>
    </citation>
    <scope>NUCLEOTIDE SEQUENCE</scope>
</reference>
<reference evidence="1" key="1">
    <citation type="submission" date="2014-11" db="EMBL/GenBank/DDBJ databases">
        <authorList>
            <person name="Amaro Gonzalez C."/>
        </authorList>
    </citation>
    <scope>NUCLEOTIDE SEQUENCE</scope>
</reference>
<name>A0A0E9SXD5_ANGAN</name>
<accession>A0A0E9SXD5</accession>
<sequence length="62" mass="7144">MSAKIVFNGTNFHTPFYCEPPDLLCTKGSVKKLGTNDFKLCWWQLTGWTIQSELHEVHMARS</sequence>
<protein>
    <submittedName>
        <fullName evidence="1">Uncharacterized protein</fullName>
    </submittedName>
</protein>
<dbReference type="AlphaFoldDB" id="A0A0E9SXD5"/>